<proteinExistence type="predicted"/>
<gene>
    <name evidence="1" type="ORF">GCM10011379_21630</name>
</gene>
<dbReference type="Proteomes" id="UP000627292">
    <property type="component" value="Unassembled WGS sequence"/>
</dbReference>
<dbReference type="EMBL" id="BMIB01000002">
    <property type="protein sequence ID" value="GGH66937.1"/>
    <property type="molecule type" value="Genomic_DNA"/>
</dbReference>
<name>A0A917IZ38_9BACT</name>
<dbReference type="AlphaFoldDB" id="A0A917IZ38"/>
<comment type="caution">
    <text evidence="1">The sequence shown here is derived from an EMBL/GenBank/DDBJ whole genome shotgun (WGS) entry which is preliminary data.</text>
</comment>
<protein>
    <submittedName>
        <fullName evidence="1">Uncharacterized protein</fullName>
    </submittedName>
</protein>
<evidence type="ECO:0000313" key="2">
    <source>
        <dbReference type="Proteomes" id="UP000627292"/>
    </source>
</evidence>
<sequence>MPDRSGVYVKTIAGLGKLELSLIRLSDTVYYFEHEVRKSNTADSSDNVAIGLGILKWRNDTLVYMTSGKHYYFKAFFPGAAELICSLLQVAFSHKVEIANNVAHIFLCYLKINIC</sequence>
<reference evidence="1" key="1">
    <citation type="journal article" date="2014" name="Int. J. Syst. Evol. Microbiol.">
        <title>Complete genome sequence of Corynebacterium casei LMG S-19264T (=DSM 44701T), isolated from a smear-ripened cheese.</title>
        <authorList>
            <consortium name="US DOE Joint Genome Institute (JGI-PGF)"/>
            <person name="Walter F."/>
            <person name="Albersmeier A."/>
            <person name="Kalinowski J."/>
            <person name="Ruckert C."/>
        </authorList>
    </citation>
    <scope>NUCLEOTIDE SEQUENCE</scope>
    <source>
        <strain evidence="1">CGMCC 1.15290</strain>
    </source>
</reference>
<evidence type="ECO:0000313" key="1">
    <source>
        <dbReference type="EMBL" id="GGH66937.1"/>
    </source>
</evidence>
<accession>A0A917IZ38</accession>
<organism evidence="1 2">
    <name type="scientific">Filimonas zeae</name>
    <dbReference type="NCBI Taxonomy" id="1737353"/>
    <lineage>
        <taxon>Bacteria</taxon>
        <taxon>Pseudomonadati</taxon>
        <taxon>Bacteroidota</taxon>
        <taxon>Chitinophagia</taxon>
        <taxon>Chitinophagales</taxon>
        <taxon>Chitinophagaceae</taxon>
        <taxon>Filimonas</taxon>
    </lineage>
</organism>
<reference evidence="1" key="2">
    <citation type="submission" date="2020-09" db="EMBL/GenBank/DDBJ databases">
        <authorList>
            <person name="Sun Q."/>
            <person name="Zhou Y."/>
        </authorList>
    </citation>
    <scope>NUCLEOTIDE SEQUENCE</scope>
    <source>
        <strain evidence="1">CGMCC 1.15290</strain>
    </source>
</reference>
<keyword evidence="2" id="KW-1185">Reference proteome</keyword>